<dbReference type="AlphaFoldDB" id="K2F6Q7"/>
<accession>K2F6Q7</accession>
<evidence type="ECO:0000313" key="1">
    <source>
        <dbReference type="EMBL" id="EKE26781.1"/>
    </source>
</evidence>
<comment type="caution">
    <text evidence="1">The sequence shown here is derived from an EMBL/GenBank/DDBJ whole genome shotgun (WGS) entry which is preliminary data.</text>
</comment>
<name>K2F6Q7_9BACT</name>
<organism evidence="1">
    <name type="scientific">uncultured bacterium</name>
    <name type="common">gcode 4</name>
    <dbReference type="NCBI Taxonomy" id="1234023"/>
    <lineage>
        <taxon>Bacteria</taxon>
        <taxon>environmental samples</taxon>
    </lineage>
</organism>
<sequence length="543" mass="64980">MNTAYLKSNHNNVYKKFFNKYDLIISTPIQFALIWETSLFSQWNWSLVTQKIPFRNYIWINFKNTSSKNIELIYKSNIDSEFKTSLIENFYPINKALLEKIWLNWEIGFLSEYNWSDPPSIITNILTSILLIDNGIQTEDLDRIDINDLNHESILDRLITLDKKLLKEYNFFWPNRNNSNFIWSCFLNSGSHILTLEDNWIVKYMNIWDDYNFSDIDLWVTIVNPNSIVKNNYKPKLINDQLNQLNSFIKENQIKSRKINIFNWLEDISLYYAIKTFKNLKNLYNQNWTEFFDDVLCYRNILKQIFKNYSSGVLDVLWIKEEILRIVWNKNINLYIDQIWACLDARLVLISDKLLNIEEQNIRILNERYDSNFTIDYCSFIDWFETEWTKIEQYKSKKIFSEFSSGNLLTQFNKDRLVHSTIDYNEAIKDKWNDLLLDLIEKKIYVNWEKLTSNELLSQSTTIELLSILIEKSGEDIPNKTLSSSSYSKNKNEMLWKIVTPLVRLIKNKLWKELPLICKWSLNDFYIKLNSSDVTISLLKKLD</sequence>
<protein>
    <submittedName>
        <fullName evidence="1">Uncharacterized protein</fullName>
    </submittedName>
</protein>
<gene>
    <name evidence="1" type="ORF">ACD_4C00144G0007</name>
</gene>
<dbReference type="EMBL" id="AMFJ01000660">
    <property type="protein sequence ID" value="EKE26781.1"/>
    <property type="molecule type" value="Genomic_DNA"/>
</dbReference>
<reference evidence="1" key="1">
    <citation type="journal article" date="2012" name="Science">
        <title>Fermentation, hydrogen, and sulfur metabolism in multiple uncultivated bacterial phyla.</title>
        <authorList>
            <person name="Wrighton K.C."/>
            <person name="Thomas B.C."/>
            <person name="Sharon I."/>
            <person name="Miller C.S."/>
            <person name="Castelle C.J."/>
            <person name="VerBerkmoes N.C."/>
            <person name="Wilkins M.J."/>
            <person name="Hettich R.L."/>
            <person name="Lipton M.S."/>
            <person name="Williams K.H."/>
            <person name="Long P.E."/>
            <person name="Banfield J.F."/>
        </authorList>
    </citation>
    <scope>NUCLEOTIDE SEQUENCE [LARGE SCALE GENOMIC DNA]</scope>
</reference>
<proteinExistence type="predicted"/>